<feature type="region of interest" description="Disordered" evidence="2">
    <location>
        <begin position="466"/>
        <end position="491"/>
    </location>
</feature>
<dbReference type="InterPro" id="IPR002711">
    <property type="entry name" value="HNH"/>
</dbReference>
<evidence type="ECO:0000259" key="3">
    <source>
        <dbReference type="SMART" id="SM00507"/>
    </source>
</evidence>
<keyword evidence="4" id="KW-0540">Nuclease</keyword>
<dbReference type="EMBL" id="FOAW01000013">
    <property type="protein sequence ID" value="SEL70223.1"/>
    <property type="molecule type" value="Genomic_DNA"/>
</dbReference>
<accession>A0A1H7SCM7</accession>
<feature type="domain" description="HNH nuclease" evidence="3">
    <location>
        <begin position="355"/>
        <end position="407"/>
    </location>
</feature>
<feature type="region of interest" description="Disordered" evidence="2">
    <location>
        <begin position="174"/>
        <end position="196"/>
    </location>
</feature>
<evidence type="ECO:0000256" key="2">
    <source>
        <dbReference type="SAM" id="MobiDB-lite"/>
    </source>
</evidence>
<reference evidence="5" key="1">
    <citation type="submission" date="2016-10" db="EMBL/GenBank/DDBJ databases">
        <authorList>
            <person name="Varghese N."/>
            <person name="Submissions S."/>
        </authorList>
    </citation>
    <scope>NUCLEOTIDE SEQUENCE [LARGE SCALE GENOMIC DNA]</scope>
    <source>
        <strain evidence="5">DSM 44675</strain>
    </source>
</reference>
<dbReference type="InterPro" id="IPR003870">
    <property type="entry name" value="DUF222"/>
</dbReference>
<name>A0A1H7SCM7_9NOCA</name>
<evidence type="ECO:0000256" key="1">
    <source>
        <dbReference type="ARBA" id="ARBA00023450"/>
    </source>
</evidence>
<dbReference type="AlphaFoldDB" id="A0A1H7SCM7"/>
<keyword evidence="4" id="KW-0255">Endonuclease</keyword>
<feature type="compositionally biased region" description="Basic and acidic residues" evidence="2">
    <location>
        <begin position="475"/>
        <end position="491"/>
    </location>
</feature>
<evidence type="ECO:0000313" key="5">
    <source>
        <dbReference type="Proteomes" id="UP000198677"/>
    </source>
</evidence>
<dbReference type="GO" id="GO:0004519">
    <property type="term" value="F:endonuclease activity"/>
    <property type="evidence" value="ECO:0007669"/>
    <property type="project" value="UniProtKB-KW"/>
</dbReference>
<organism evidence="4 5">
    <name type="scientific">Rhodococcus maanshanensis</name>
    <dbReference type="NCBI Taxonomy" id="183556"/>
    <lineage>
        <taxon>Bacteria</taxon>
        <taxon>Bacillati</taxon>
        <taxon>Actinomycetota</taxon>
        <taxon>Actinomycetes</taxon>
        <taxon>Mycobacteriales</taxon>
        <taxon>Nocardiaceae</taxon>
        <taxon>Rhodococcus</taxon>
    </lineage>
</organism>
<evidence type="ECO:0000313" key="4">
    <source>
        <dbReference type="EMBL" id="SEL70223.1"/>
    </source>
</evidence>
<proteinExistence type="inferred from homology"/>
<feature type="region of interest" description="Disordered" evidence="2">
    <location>
        <begin position="224"/>
        <end position="246"/>
    </location>
</feature>
<keyword evidence="5" id="KW-1185">Reference proteome</keyword>
<dbReference type="Pfam" id="PF01844">
    <property type="entry name" value="HNH"/>
    <property type="match status" value="1"/>
</dbReference>
<sequence>MERHLAALDAAVEGLLTDPLTGLSEADVVKAVQRMETSLRKASAVGHRLIIESVERSIPGNLACRSINDFLVSTLRISAADAAKRVKGATKVGSWHTVGGEAMEATLPTTASAVREGAIGPDHLAAIARTLRQIPHGTTADVIDVAERILSDAARSTTPEDVTKVGIHLLAHLHPDGSVPDERERKRRRGLRLGKQGADLMTPVSGLLDPETRALLEPVLAKLARPGMNNPDDPESPSGDLDSPDLDRTALAKAASRDTRTAVQRNHDGLKVALQQMLSSGILGSHRGLPVTAIITLTIGQLEKAAGVATTATGGIVPISDALRMAQSAHPVLALFDHNGRPLHLGRSRRLASSDQRLALIAASRGCTRPGCDAPASLTAVHHITEWQHGGATDITNEDLACDSCHALVHDGPGGWKTRVAPPGSAHPGRTEWIAPPYIDPGRKPRVNHRHHLDHLVAGALNRRRIRRARPNRRSPAEVTDRAMTRPDLEL</sequence>
<dbReference type="CDD" id="cd00085">
    <property type="entry name" value="HNHc"/>
    <property type="match status" value="1"/>
</dbReference>
<dbReference type="Proteomes" id="UP000198677">
    <property type="component" value="Unassembled WGS sequence"/>
</dbReference>
<dbReference type="Pfam" id="PF02720">
    <property type="entry name" value="DUF222"/>
    <property type="match status" value="1"/>
</dbReference>
<dbReference type="GO" id="GO:0003676">
    <property type="term" value="F:nucleic acid binding"/>
    <property type="evidence" value="ECO:0007669"/>
    <property type="project" value="InterPro"/>
</dbReference>
<comment type="similarity">
    <text evidence="1">Belongs to the Rv1128c/1148c/1588c/1702c/1945/3466 family.</text>
</comment>
<dbReference type="InterPro" id="IPR003615">
    <property type="entry name" value="HNH_nuc"/>
</dbReference>
<dbReference type="SMART" id="SM00507">
    <property type="entry name" value="HNHc"/>
    <property type="match status" value="1"/>
</dbReference>
<keyword evidence="4" id="KW-0378">Hydrolase</keyword>
<dbReference type="GO" id="GO:0008270">
    <property type="term" value="F:zinc ion binding"/>
    <property type="evidence" value="ECO:0007669"/>
    <property type="project" value="InterPro"/>
</dbReference>
<gene>
    <name evidence="4" type="ORF">SAMN05444583_11331</name>
</gene>
<protein>
    <submittedName>
        <fullName evidence="4">HNH endonuclease</fullName>
    </submittedName>
</protein>